<gene>
    <name evidence="1" type="ORF">MGSAQ_001040</name>
</gene>
<sequence length="34" mass="3796">MNRLIPRVPLAAPGRRASIRWQTLPVTSLSPQVI</sequence>
<proteinExistence type="predicted"/>
<name>A0A1B6NVS3_9ZZZZ</name>
<protein>
    <submittedName>
        <fullName evidence="1">Uncharacterized protein</fullName>
    </submittedName>
</protein>
<dbReference type="EMBL" id="AYSL01000523">
    <property type="protein sequence ID" value="KTF07463.1"/>
    <property type="molecule type" value="Genomic_DNA"/>
</dbReference>
<evidence type="ECO:0000313" key="1">
    <source>
        <dbReference type="EMBL" id="KTF07463.1"/>
    </source>
</evidence>
<reference evidence="1" key="1">
    <citation type="submission" date="2013-11" db="EMBL/GenBank/DDBJ databases">
        <title>Microbial diversity, functional groups and degradation webs in Northern and Southern Mediterranean and Red Sea marine crude oil polluted sites.</title>
        <authorList>
            <person name="Daffonchio D."/>
            <person name="Mapelli F."/>
            <person name="Ferrer M."/>
            <person name="Richter M."/>
            <person name="Cherif A."/>
            <person name="Malkawi H.I."/>
            <person name="Yakimov M.M."/>
            <person name="Abdel-Fattah Y.R."/>
            <person name="Blaghen M."/>
            <person name="Golyshin P.N."/>
            <person name="Kalogerakis N."/>
            <person name="Boon N."/>
            <person name="Magagnini M."/>
            <person name="Fava F."/>
        </authorList>
    </citation>
    <scope>NUCLEOTIDE SEQUENCE</scope>
</reference>
<organism evidence="1">
    <name type="scientific">marine sediment metagenome</name>
    <dbReference type="NCBI Taxonomy" id="412755"/>
    <lineage>
        <taxon>unclassified sequences</taxon>
        <taxon>metagenomes</taxon>
        <taxon>ecological metagenomes</taxon>
    </lineage>
</organism>
<comment type="caution">
    <text evidence="1">The sequence shown here is derived from an EMBL/GenBank/DDBJ whole genome shotgun (WGS) entry which is preliminary data.</text>
</comment>
<dbReference type="AlphaFoldDB" id="A0A1B6NVS3"/>
<accession>A0A1B6NVS3</accession>